<keyword evidence="7 8" id="KW-0472">Membrane</keyword>
<evidence type="ECO:0000256" key="7">
    <source>
        <dbReference type="ARBA" id="ARBA00023136"/>
    </source>
</evidence>
<protein>
    <recommendedName>
        <fullName evidence="8">Permease IIC component</fullName>
    </recommendedName>
</protein>
<keyword evidence="6 9" id="KW-1133">Transmembrane helix</keyword>
<keyword evidence="2 8" id="KW-0813">Transport</keyword>
<evidence type="ECO:0000259" key="10">
    <source>
        <dbReference type="PROSITE" id="PS51105"/>
    </source>
</evidence>
<evidence type="ECO:0000256" key="4">
    <source>
        <dbReference type="ARBA" id="ARBA00022597"/>
    </source>
</evidence>
<dbReference type="PIRSF" id="PIRSF006351">
    <property type="entry name" value="PTS_EIIC-Cellobiose"/>
    <property type="match status" value="1"/>
</dbReference>
<sequence>MSKMDSYNAFMEKHIVPAAAKLNEQRHIAAVRDAFMYSFPITMSASLVILINSLLFSKDGFLAKILFLNKIFPHLEDMQGWLNSVTNGTMDILSIFIAYMVAAELARHFKADQMLTGMTSIAVFMIMYTPAIVKDGINYLPKTFLGAQGLFVAMFIGMLVGEFLPKLFAIKKIQIKMPEMVPPAVSRSFNGLIPIIIVIMVTAIINHLISLIAPQGINQIIYDTIQTPLRNIGVNIWSVTLLAIVQNLLWLVGIHGPNTLNALRSVIFTEADLGNQQFINNHGSIWDIPYPATWGNMNDTFANMGGSGMTLGLIIAIFIVSKRKDYRAVAKLAIVPGLFNINEPLMFGLPIVLNPILAIPFVLTPVINIWVGYLVTNILKWIPTPALGMTWTTPGPLMPFLGTGGNWLALIIGFVCLTISVFTYMPFVLAANKVAEREGQLEE</sequence>
<dbReference type="InterPro" id="IPR004501">
    <property type="entry name" value="PTS_EIIC_3"/>
</dbReference>
<dbReference type="InterPro" id="IPR051088">
    <property type="entry name" value="PTS_Sugar-EIIC/EIIB"/>
</dbReference>
<feature type="transmembrane region" description="Helical" evidence="9">
    <location>
        <begin position="301"/>
        <end position="321"/>
    </location>
</feature>
<evidence type="ECO:0000256" key="1">
    <source>
        <dbReference type="ARBA" id="ARBA00004651"/>
    </source>
</evidence>
<dbReference type="EMBL" id="BQXH01000005">
    <property type="protein sequence ID" value="GKS80998.1"/>
    <property type="molecule type" value="Genomic_DNA"/>
</dbReference>
<evidence type="ECO:0000313" key="12">
    <source>
        <dbReference type="Proteomes" id="UP001055149"/>
    </source>
</evidence>
<comment type="subcellular location">
    <subcellularLocation>
        <location evidence="1">Cell membrane</location>
        <topology evidence="1">Multi-pass membrane protein</topology>
    </subcellularLocation>
</comment>
<name>A0ABQ5JGL8_9LACO</name>
<dbReference type="Proteomes" id="UP001055149">
    <property type="component" value="Unassembled WGS sequence"/>
</dbReference>
<feature type="transmembrane region" description="Helical" evidence="9">
    <location>
        <begin position="407"/>
        <end position="431"/>
    </location>
</feature>
<feature type="domain" description="PTS EIIC type-3" evidence="10">
    <location>
        <begin position="11"/>
        <end position="427"/>
    </location>
</feature>
<dbReference type="PANTHER" id="PTHR33989:SF4">
    <property type="entry name" value="PTS SYSTEM N,N'-DIACETYLCHITOBIOSE-SPECIFIC EIIC COMPONENT"/>
    <property type="match status" value="1"/>
</dbReference>
<dbReference type="InterPro" id="IPR003352">
    <property type="entry name" value="PTS_EIIC"/>
</dbReference>
<reference evidence="11" key="1">
    <citation type="journal article" date="2022" name="Int. J. Syst. Evol. Microbiol.">
        <title>A novel species of lactic acid bacteria, Ligilactobacillus pabuli sp. nov., isolated from alfalfa silage.</title>
        <authorList>
            <person name="Tohno M."/>
            <person name="Tanizawa Y."/>
            <person name="Sawada H."/>
            <person name="Sakamoto M."/>
            <person name="Ohkuma M."/>
            <person name="Kobayashi H."/>
        </authorList>
    </citation>
    <scope>NUCLEOTIDE SEQUENCE</scope>
    <source>
        <strain evidence="11">AF129</strain>
    </source>
</reference>
<keyword evidence="12" id="KW-1185">Reference proteome</keyword>
<comment type="caution">
    <text evidence="11">The sequence shown here is derived from an EMBL/GenBank/DDBJ whole genome shotgun (WGS) entry which is preliminary data.</text>
</comment>
<accession>A0ABQ5JGL8</accession>
<evidence type="ECO:0000256" key="2">
    <source>
        <dbReference type="ARBA" id="ARBA00022448"/>
    </source>
</evidence>
<keyword evidence="4 8" id="KW-0762">Sugar transport</keyword>
<comment type="function">
    <text evidence="8">The phosphoenolpyruvate-dependent sugar phosphotransferase system (PTS), a major carbohydrate active -transport system, catalyzes the phosphorylation of incoming sugar substrates concomitant with their translocation across the cell membrane.</text>
</comment>
<feature type="transmembrane region" description="Helical" evidence="9">
    <location>
        <begin position="145"/>
        <end position="168"/>
    </location>
</feature>
<evidence type="ECO:0000256" key="3">
    <source>
        <dbReference type="ARBA" id="ARBA00022475"/>
    </source>
</evidence>
<dbReference type="InterPro" id="IPR004796">
    <property type="entry name" value="PTS_IIC_cello"/>
</dbReference>
<feature type="transmembrane region" description="Helical" evidence="9">
    <location>
        <begin position="81"/>
        <end position="102"/>
    </location>
</feature>
<organism evidence="11 12">
    <name type="scientific">Ligilactobacillus pabuli</name>
    <dbReference type="NCBI Taxonomy" id="2886039"/>
    <lineage>
        <taxon>Bacteria</taxon>
        <taxon>Bacillati</taxon>
        <taxon>Bacillota</taxon>
        <taxon>Bacilli</taxon>
        <taxon>Lactobacillales</taxon>
        <taxon>Lactobacillaceae</taxon>
        <taxon>Ligilactobacillus</taxon>
    </lineage>
</organism>
<evidence type="ECO:0000313" key="11">
    <source>
        <dbReference type="EMBL" id="GKS80998.1"/>
    </source>
</evidence>
<dbReference type="NCBIfam" id="TIGR00410">
    <property type="entry name" value="lacE"/>
    <property type="match status" value="1"/>
</dbReference>
<dbReference type="PANTHER" id="PTHR33989">
    <property type="match status" value="1"/>
</dbReference>
<feature type="transmembrane region" description="Helical" evidence="9">
    <location>
        <begin position="189"/>
        <end position="209"/>
    </location>
</feature>
<feature type="transmembrane region" description="Helical" evidence="9">
    <location>
        <begin position="114"/>
        <end position="133"/>
    </location>
</feature>
<dbReference type="Pfam" id="PF02378">
    <property type="entry name" value="PTS_EIIC"/>
    <property type="match status" value="1"/>
</dbReference>
<evidence type="ECO:0000256" key="9">
    <source>
        <dbReference type="SAM" id="Phobius"/>
    </source>
</evidence>
<dbReference type="PROSITE" id="PS51105">
    <property type="entry name" value="PTS_EIIC_TYPE_3"/>
    <property type="match status" value="1"/>
</dbReference>
<proteinExistence type="predicted"/>
<keyword evidence="5 9" id="KW-0812">Transmembrane</keyword>
<feature type="transmembrane region" description="Helical" evidence="9">
    <location>
        <begin position="351"/>
        <end position="375"/>
    </location>
</feature>
<keyword evidence="3 8" id="KW-1003">Cell membrane</keyword>
<evidence type="ECO:0000256" key="5">
    <source>
        <dbReference type="ARBA" id="ARBA00022692"/>
    </source>
</evidence>
<evidence type="ECO:0000256" key="6">
    <source>
        <dbReference type="ARBA" id="ARBA00022989"/>
    </source>
</evidence>
<evidence type="ECO:0000256" key="8">
    <source>
        <dbReference type="PIRNR" id="PIRNR006351"/>
    </source>
</evidence>
<gene>
    <name evidence="11" type="primary">pts8C</name>
    <name evidence="11" type="ORF">LPAF129_06830</name>
</gene>
<feature type="transmembrane region" description="Helical" evidence="9">
    <location>
        <begin position="34"/>
        <end position="56"/>
    </location>
</feature>